<organism evidence="2 3">
    <name type="scientific">Helianthus annuus</name>
    <name type="common">Common sunflower</name>
    <dbReference type="NCBI Taxonomy" id="4232"/>
    <lineage>
        <taxon>Eukaryota</taxon>
        <taxon>Viridiplantae</taxon>
        <taxon>Streptophyta</taxon>
        <taxon>Embryophyta</taxon>
        <taxon>Tracheophyta</taxon>
        <taxon>Spermatophyta</taxon>
        <taxon>Magnoliopsida</taxon>
        <taxon>eudicotyledons</taxon>
        <taxon>Gunneridae</taxon>
        <taxon>Pentapetalae</taxon>
        <taxon>asterids</taxon>
        <taxon>campanulids</taxon>
        <taxon>Asterales</taxon>
        <taxon>Asteraceae</taxon>
        <taxon>Asteroideae</taxon>
        <taxon>Heliantheae alliance</taxon>
        <taxon>Heliantheae</taxon>
        <taxon>Helianthus</taxon>
    </lineage>
</organism>
<evidence type="ECO:0000256" key="1">
    <source>
        <dbReference type="SAM" id="Phobius"/>
    </source>
</evidence>
<gene>
    <name evidence="2" type="ORF">HannXRQ_Chr11g0323771</name>
</gene>
<protein>
    <submittedName>
        <fullName evidence="2">Uncharacterized protein</fullName>
    </submittedName>
</protein>
<accession>A0A251T7R9</accession>
<dbReference type="Proteomes" id="UP000215914">
    <property type="component" value="Chromosome 11"/>
</dbReference>
<evidence type="ECO:0000313" key="3">
    <source>
        <dbReference type="Proteomes" id="UP000215914"/>
    </source>
</evidence>
<proteinExistence type="predicted"/>
<dbReference type="EMBL" id="CM007900">
    <property type="protein sequence ID" value="OTG06843.1"/>
    <property type="molecule type" value="Genomic_DNA"/>
</dbReference>
<keyword evidence="1" id="KW-1133">Transmembrane helix</keyword>
<keyword evidence="1" id="KW-0812">Transmembrane</keyword>
<reference evidence="3" key="1">
    <citation type="journal article" date="2017" name="Nature">
        <title>The sunflower genome provides insights into oil metabolism, flowering and Asterid evolution.</title>
        <authorList>
            <person name="Badouin H."/>
            <person name="Gouzy J."/>
            <person name="Grassa C.J."/>
            <person name="Murat F."/>
            <person name="Staton S.E."/>
            <person name="Cottret L."/>
            <person name="Lelandais-Briere C."/>
            <person name="Owens G.L."/>
            <person name="Carrere S."/>
            <person name="Mayjonade B."/>
            <person name="Legrand L."/>
            <person name="Gill N."/>
            <person name="Kane N.C."/>
            <person name="Bowers J.E."/>
            <person name="Hubner S."/>
            <person name="Bellec A."/>
            <person name="Berard A."/>
            <person name="Berges H."/>
            <person name="Blanchet N."/>
            <person name="Boniface M.C."/>
            <person name="Brunel D."/>
            <person name="Catrice O."/>
            <person name="Chaidir N."/>
            <person name="Claudel C."/>
            <person name="Donnadieu C."/>
            <person name="Faraut T."/>
            <person name="Fievet G."/>
            <person name="Helmstetter N."/>
            <person name="King M."/>
            <person name="Knapp S.J."/>
            <person name="Lai Z."/>
            <person name="Le Paslier M.C."/>
            <person name="Lippi Y."/>
            <person name="Lorenzon L."/>
            <person name="Mandel J.R."/>
            <person name="Marage G."/>
            <person name="Marchand G."/>
            <person name="Marquand E."/>
            <person name="Bret-Mestries E."/>
            <person name="Morien E."/>
            <person name="Nambeesan S."/>
            <person name="Nguyen T."/>
            <person name="Pegot-Espagnet P."/>
            <person name="Pouilly N."/>
            <person name="Raftis F."/>
            <person name="Sallet E."/>
            <person name="Schiex T."/>
            <person name="Thomas J."/>
            <person name="Vandecasteele C."/>
            <person name="Vares D."/>
            <person name="Vear F."/>
            <person name="Vautrin S."/>
            <person name="Crespi M."/>
            <person name="Mangin B."/>
            <person name="Burke J.M."/>
            <person name="Salse J."/>
            <person name="Munos S."/>
            <person name="Vincourt P."/>
            <person name="Rieseberg L.H."/>
            <person name="Langlade N.B."/>
        </authorList>
    </citation>
    <scope>NUCLEOTIDE SEQUENCE [LARGE SCALE GENOMIC DNA]</scope>
    <source>
        <strain evidence="3">cv. SF193</strain>
    </source>
</reference>
<dbReference type="AlphaFoldDB" id="A0A251T7R9"/>
<keyword evidence="1" id="KW-0472">Membrane</keyword>
<feature type="transmembrane region" description="Helical" evidence="1">
    <location>
        <begin position="12"/>
        <end position="35"/>
    </location>
</feature>
<evidence type="ECO:0000313" key="2">
    <source>
        <dbReference type="EMBL" id="OTG06843.1"/>
    </source>
</evidence>
<keyword evidence="3" id="KW-1185">Reference proteome</keyword>
<dbReference type="InParanoid" id="A0A251T7R9"/>
<name>A0A251T7R9_HELAN</name>
<sequence>MLPRRITLHVSYFLVLRVFSSYVVPLIRFFIYINISTLLLRSTNSAFDFITTVVMKP</sequence>